<keyword evidence="1" id="KW-0175">Coiled coil</keyword>
<dbReference type="PANTHER" id="PTHR32309:SF13">
    <property type="entry name" value="FERRIC ENTEROBACTIN TRANSPORT PROTEIN FEPE"/>
    <property type="match status" value="1"/>
</dbReference>
<keyword evidence="4" id="KW-1185">Reference proteome</keyword>
<sequence length="375" mass="42412">MSARTYSLLGLWPIINRWKRLVLAAVGFAAAVSLIVALILPNIYKSTAVFYPTNAVYPTNTETSDLDRFITEQGNKREISNRPEDLDRLITIGNSQPVAERIILKYNLHERYDVGTPGNEFDDQDALEEFSENLSIVHNERDAIELTFLDEDKKLAARIANDLVGMIDSINQQLTLENRRRVLDLYGTRYNYLNKEYTRTKRALLAARQRYGIYGMDRESRFLAQEIIQTQADMYRAESAGDAGRAAALRRSLRALTKAESGSLINLENYVQGADSISTLEARFEDLQLRLVQAQAAFENAELALKGRVSSLYVVQKAIPAARKSQPVRWLIVASSVLITFVLSVIVITLLELYRRNLGANRRTYTEDPVLTNSL</sequence>
<dbReference type="InterPro" id="IPR050445">
    <property type="entry name" value="Bact_polysacc_biosynth/exp"/>
</dbReference>
<dbReference type="Proteomes" id="UP000054223">
    <property type="component" value="Unassembled WGS sequence"/>
</dbReference>
<dbReference type="OrthoDB" id="647428at2"/>
<feature type="transmembrane region" description="Helical" evidence="2">
    <location>
        <begin position="330"/>
        <end position="354"/>
    </location>
</feature>
<proteinExistence type="predicted"/>
<comment type="caution">
    <text evidence="3">The sequence shown here is derived from an EMBL/GenBank/DDBJ whole genome shotgun (WGS) entry which is preliminary data.</text>
</comment>
<feature type="coiled-coil region" evidence="1">
    <location>
        <begin position="277"/>
        <end position="304"/>
    </location>
</feature>
<dbReference type="GO" id="GO:0004713">
    <property type="term" value="F:protein tyrosine kinase activity"/>
    <property type="evidence" value="ECO:0007669"/>
    <property type="project" value="TreeGrafter"/>
</dbReference>
<evidence type="ECO:0000313" key="3">
    <source>
        <dbReference type="EMBL" id="KUG07278.1"/>
    </source>
</evidence>
<keyword evidence="2" id="KW-0812">Transmembrane</keyword>
<feature type="transmembrane region" description="Helical" evidence="2">
    <location>
        <begin position="21"/>
        <end position="44"/>
    </location>
</feature>
<dbReference type="AlphaFoldDB" id="A0A9X0HK05"/>
<protein>
    <recommendedName>
        <fullName evidence="5">Polysaccharide chain length determinant N-terminal domain-containing protein</fullName>
    </recommendedName>
</protein>
<dbReference type="RefSeq" id="WP_059070904.1">
    <property type="nucleotide sequence ID" value="NZ_LNAL01000007.1"/>
</dbReference>
<dbReference type="PANTHER" id="PTHR32309">
    <property type="entry name" value="TYROSINE-PROTEIN KINASE"/>
    <property type="match status" value="1"/>
</dbReference>
<organism evidence="3 4">
    <name type="scientific">Solirubrum puertoriconensis</name>
    <dbReference type="NCBI Taxonomy" id="1751427"/>
    <lineage>
        <taxon>Bacteria</taxon>
        <taxon>Pseudomonadati</taxon>
        <taxon>Bacteroidota</taxon>
        <taxon>Cytophagia</taxon>
        <taxon>Cytophagales</taxon>
    </lineage>
</organism>
<keyword evidence="2" id="KW-0472">Membrane</keyword>
<gene>
    <name evidence="3" type="ORF">ASU33_13005</name>
</gene>
<evidence type="ECO:0000256" key="2">
    <source>
        <dbReference type="SAM" id="Phobius"/>
    </source>
</evidence>
<evidence type="ECO:0000256" key="1">
    <source>
        <dbReference type="SAM" id="Coils"/>
    </source>
</evidence>
<dbReference type="GO" id="GO:0005886">
    <property type="term" value="C:plasma membrane"/>
    <property type="evidence" value="ECO:0007669"/>
    <property type="project" value="TreeGrafter"/>
</dbReference>
<reference evidence="3 4" key="1">
    <citation type="submission" date="2015-11" db="EMBL/GenBank/DDBJ databases">
        <title>Solirubrum puertoriconensis gen. nov. an environmental bacteria isolated in Puerto Rico.</title>
        <authorList>
            <person name="Cuebas-Irizarry M.F."/>
            <person name="Montalvo-Rodriguez R."/>
        </authorList>
    </citation>
    <scope>NUCLEOTIDE SEQUENCE [LARGE SCALE GENOMIC DNA]</scope>
    <source>
        <strain evidence="3 4">MC1A</strain>
    </source>
</reference>
<dbReference type="EMBL" id="LNAL01000007">
    <property type="protein sequence ID" value="KUG07278.1"/>
    <property type="molecule type" value="Genomic_DNA"/>
</dbReference>
<evidence type="ECO:0000313" key="4">
    <source>
        <dbReference type="Proteomes" id="UP000054223"/>
    </source>
</evidence>
<evidence type="ECO:0008006" key="5">
    <source>
        <dbReference type="Google" id="ProtNLM"/>
    </source>
</evidence>
<keyword evidence="2" id="KW-1133">Transmembrane helix</keyword>
<name>A0A9X0HK05_SOLP1</name>
<accession>A0A9X0HK05</accession>